<evidence type="ECO:0000256" key="1">
    <source>
        <dbReference type="SAM" id="Phobius"/>
    </source>
</evidence>
<keyword evidence="1" id="KW-1133">Transmembrane helix</keyword>
<keyword evidence="4" id="KW-1185">Reference proteome</keyword>
<dbReference type="AlphaFoldDB" id="A0AAW9PY73"/>
<dbReference type="GO" id="GO:0016787">
    <property type="term" value="F:hydrolase activity"/>
    <property type="evidence" value="ECO:0007669"/>
    <property type="project" value="UniProtKB-KW"/>
</dbReference>
<gene>
    <name evidence="3" type="ORF">V2H45_11285</name>
</gene>
<dbReference type="InterPro" id="IPR000073">
    <property type="entry name" value="AB_hydrolase_1"/>
</dbReference>
<dbReference type="SUPFAM" id="SSF53474">
    <property type="entry name" value="alpha/beta-Hydrolases"/>
    <property type="match status" value="1"/>
</dbReference>
<dbReference type="EMBL" id="JAZBJZ010000039">
    <property type="protein sequence ID" value="MEE3717333.1"/>
    <property type="molecule type" value="Genomic_DNA"/>
</dbReference>
<name>A0AAW9PY73_9CYAN</name>
<reference evidence="3" key="1">
    <citation type="submission" date="2024-01" db="EMBL/GenBank/DDBJ databases">
        <title>Bank of Algae and Cyanobacteria of the Azores (BACA) strain genomes.</title>
        <authorList>
            <person name="Luz R."/>
            <person name="Cordeiro R."/>
            <person name="Fonseca A."/>
            <person name="Goncalves V."/>
        </authorList>
    </citation>
    <scope>NUCLEOTIDE SEQUENCE</scope>
    <source>
        <strain evidence="3">BACA0141</strain>
    </source>
</reference>
<dbReference type="Pfam" id="PF12146">
    <property type="entry name" value="Hydrolase_4"/>
    <property type="match status" value="1"/>
</dbReference>
<feature type="transmembrane region" description="Helical" evidence="1">
    <location>
        <begin position="14"/>
        <end position="32"/>
    </location>
</feature>
<comment type="caution">
    <text evidence="3">The sequence shown here is derived from an EMBL/GenBank/DDBJ whole genome shotgun (WGS) entry which is preliminary data.</text>
</comment>
<dbReference type="InterPro" id="IPR022742">
    <property type="entry name" value="Hydrolase_4"/>
</dbReference>
<evidence type="ECO:0000313" key="4">
    <source>
        <dbReference type="Proteomes" id="UP001333818"/>
    </source>
</evidence>
<proteinExistence type="predicted"/>
<dbReference type="Gene3D" id="3.40.50.1820">
    <property type="entry name" value="alpha/beta hydrolase"/>
    <property type="match status" value="1"/>
</dbReference>
<dbReference type="PRINTS" id="PR00111">
    <property type="entry name" value="ABHYDROLASE"/>
</dbReference>
<evidence type="ECO:0000259" key="2">
    <source>
        <dbReference type="Pfam" id="PF12146"/>
    </source>
</evidence>
<dbReference type="InterPro" id="IPR029058">
    <property type="entry name" value="AB_hydrolase_fold"/>
</dbReference>
<accession>A0AAW9PY73</accession>
<evidence type="ECO:0000313" key="3">
    <source>
        <dbReference type="EMBL" id="MEE3717333.1"/>
    </source>
</evidence>
<keyword evidence="1" id="KW-0472">Membrane</keyword>
<organism evidence="3 4">
    <name type="scientific">Tumidithrix elongata BACA0141</name>
    <dbReference type="NCBI Taxonomy" id="2716417"/>
    <lineage>
        <taxon>Bacteria</taxon>
        <taxon>Bacillati</taxon>
        <taxon>Cyanobacteriota</taxon>
        <taxon>Cyanophyceae</taxon>
        <taxon>Pseudanabaenales</taxon>
        <taxon>Pseudanabaenaceae</taxon>
        <taxon>Tumidithrix</taxon>
        <taxon>Tumidithrix elongata</taxon>
    </lineage>
</organism>
<dbReference type="PANTHER" id="PTHR12277:SF81">
    <property type="entry name" value="PROTEIN ABHD13"/>
    <property type="match status" value="1"/>
</dbReference>
<dbReference type="RefSeq" id="WP_330483762.1">
    <property type="nucleotide sequence ID" value="NZ_JAZBJZ010000039.1"/>
</dbReference>
<keyword evidence="1" id="KW-0812">Transmembrane</keyword>
<protein>
    <submittedName>
        <fullName evidence="3">Alpha/beta fold hydrolase</fullName>
    </submittedName>
</protein>
<dbReference type="PANTHER" id="PTHR12277">
    <property type="entry name" value="ALPHA/BETA HYDROLASE DOMAIN-CONTAINING PROTEIN"/>
    <property type="match status" value="1"/>
</dbReference>
<feature type="domain" description="Serine aminopeptidase S33" evidence="2">
    <location>
        <begin position="86"/>
        <end position="193"/>
    </location>
</feature>
<keyword evidence="3" id="KW-0378">Hydrolase</keyword>
<sequence>MIDKKFAWNRWQRILIGLGIGYSLVCLALFTLQERLMFFPSRTLEHTPSLYQLEYQDVWISISQGERTEKLHGWWIPAQQPNAPVILYFHHNAINIGANVSQALQFHQLGYSIFLFDYRGFGQSQGAFPTEVQVYEDAQAVWNYLTQERKILPNQIVIYGHSIGGAIAIDLAARHPEAAALIVQSSFTSMRDMTKRFGLYWLLPVELILRQRFESLEKMKSVRMPVLIVTGTEDLQIPIEMGEHLYNAAPKFKKLIVVQGGGHDNHLSVQDRQSVKHFVQQAMWQYSNRKSI</sequence>
<dbReference type="Proteomes" id="UP001333818">
    <property type="component" value="Unassembled WGS sequence"/>
</dbReference>